<keyword evidence="3 5" id="KW-0540">Nuclease</keyword>
<dbReference type="InterPro" id="IPR005227">
    <property type="entry name" value="YqgF"/>
</dbReference>
<proteinExistence type="inferred from homology"/>
<dbReference type="RefSeq" id="WP_088386216.1">
    <property type="nucleotide sequence ID" value="NZ_NIOF01000008.1"/>
</dbReference>
<dbReference type="InterPro" id="IPR012337">
    <property type="entry name" value="RNaseH-like_sf"/>
</dbReference>
<comment type="similarity">
    <text evidence="5">Belongs to the YqgF HJR family.</text>
</comment>
<dbReference type="EC" id="3.1.-.-" evidence="5"/>
<dbReference type="OrthoDB" id="9796140at2"/>
<comment type="subcellular location">
    <subcellularLocation>
        <location evidence="5">Cytoplasm</location>
    </subcellularLocation>
</comment>
<dbReference type="Gene3D" id="3.30.420.140">
    <property type="entry name" value="YqgF/RNase H-like domain"/>
    <property type="match status" value="1"/>
</dbReference>
<dbReference type="GO" id="GO:0004518">
    <property type="term" value="F:nuclease activity"/>
    <property type="evidence" value="ECO:0007669"/>
    <property type="project" value="UniProtKB-KW"/>
</dbReference>
<name>A0A246J5B5_9BURK</name>
<keyword evidence="2 5" id="KW-0690">Ribosome biogenesis</keyword>
<dbReference type="GO" id="GO:0000967">
    <property type="term" value="P:rRNA 5'-end processing"/>
    <property type="evidence" value="ECO:0007669"/>
    <property type="project" value="UniProtKB-UniRule"/>
</dbReference>
<evidence type="ECO:0000259" key="6">
    <source>
        <dbReference type="SMART" id="SM00732"/>
    </source>
</evidence>
<dbReference type="AlphaFoldDB" id="A0A246J5B5"/>
<keyword evidence="4 5" id="KW-0378">Hydrolase</keyword>
<evidence type="ECO:0000256" key="2">
    <source>
        <dbReference type="ARBA" id="ARBA00022517"/>
    </source>
</evidence>
<evidence type="ECO:0000313" key="7">
    <source>
        <dbReference type="EMBL" id="OWQ87728.1"/>
    </source>
</evidence>
<evidence type="ECO:0000256" key="1">
    <source>
        <dbReference type="ARBA" id="ARBA00022490"/>
    </source>
</evidence>
<dbReference type="NCBIfam" id="TIGR00250">
    <property type="entry name" value="RNAse_H_YqgF"/>
    <property type="match status" value="1"/>
</dbReference>
<dbReference type="InterPro" id="IPR037027">
    <property type="entry name" value="YqgF/RNaseH-like_dom_sf"/>
</dbReference>
<feature type="domain" description="YqgF/RNase H-like" evidence="6">
    <location>
        <begin position="16"/>
        <end position="115"/>
    </location>
</feature>
<gene>
    <name evidence="7" type="ORF">CDN99_17710</name>
</gene>
<dbReference type="EMBL" id="NIOF01000008">
    <property type="protein sequence ID" value="OWQ87728.1"/>
    <property type="molecule type" value="Genomic_DNA"/>
</dbReference>
<dbReference type="SUPFAM" id="SSF53098">
    <property type="entry name" value="Ribonuclease H-like"/>
    <property type="match status" value="1"/>
</dbReference>
<dbReference type="PANTHER" id="PTHR33317">
    <property type="entry name" value="POLYNUCLEOTIDYL TRANSFERASE, RIBONUCLEASE H-LIKE SUPERFAMILY PROTEIN"/>
    <property type="match status" value="1"/>
</dbReference>
<evidence type="ECO:0000256" key="3">
    <source>
        <dbReference type="ARBA" id="ARBA00022722"/>
    </source>
</evidence>
<protein>
    <recommendedName>
        <fullName evidence="5">Putative pre-16S rRNA nuclease</fullName>
        <ecNumber evidence="5">3.1.-.-</ecNumber>
    </recommendedName>
</protein>
<reference evidence="7 8" key="1">
    <citation type="journal article" date="2008" name="Int. J. Syst. Evol. Microbiol.">
        <title>Description of Roseateles aquatilis sp. nov. and Roseateles terrae sp. nov., in the class Betaproteobacteria, and emended description of the genus Roseateles.</title>
        <authorList>
            <person name="Gomila M."/>
            <person name="Bowien B."/>
            <person name="Falsen E."/>
            <person name="Moore E.R."/>
            <person name="Lalucat J."/>
        </authorList>
    </citation>
    <scope>NUCLEOTIDE SEQUENCE [LARGE SCALE GENOMIC DNA]</scope>
    <source>
        <strain evidence="7 8">CCUG 48205</strain>
    </source>
</reference>
<dbReference type="GO" id="GO:0005829">
    <property type="term" value="C:cytosol"/>
    <property type="evidence" value="ECO:0007669"/>
    <property type="project" value="TreeGrafter"/>
</dbReference>
<evidence type="ECO:0000256" key="4">
    <source>
        <dbReference type="ARBA" id="ARBA00022801"/>
    </source>
</evidence>
<keyword evidence="1 5" id="KW-0963">Cytoplasm</keyword>
<dbReference type="GO" id="GO:0016788">
    <property type="term" value="F:hydrolase activity, acting on ester bonds"/>
    <property type="evidence" value="ECO:0007669"/>
    <property type="project" value="UniProtKB-UniRule"/>
</dbReference>
<dbReference type="HAMAP" id="MF_00651">
    <property type="entry name" value="Nuclease_YqgF"/>
    <property type="match status" value="1"/>
</dbReference>
<evidence type="ECO:0000313" key="8">
    <source>
        <dbReference type="Proteomes" id="UP000197468"/>
    </source>
</evidence>
<keyword evidence="8" id="KW-1185">Reference proteome</keyword>
<comment type="caution">
    <text evidence="7">The sequence shown here is derived from an EMBL/GenBank/DDBJ whole genome shotgun (WGS) entry which is preliminary data.</text>
</comment>
<accession>A0A246J5B5</accession>
<sequence length="140" mass="15156">MTSRAMTMAASPSSFASPLAFDFGTKRLGVATGNRMLGSARGLRTITEQGDARWAAIAALIQEWQPDALVVGVPRHPDGAPHEMTARAQKFAGQLRGRHRLPVVEVDERYTSAEAQSQGARDLDAASAALILEQFFREHP</sequence>
<dbReference type="CDD" id="cd16964">
    <property type="entry name" value="YqgF"/>
    <property type="match status" value="1"/>
</dbReference>
<dbReference type="Proteomes" id="UP000197468">
    <property type="component" value="Unassembled WGS sequence"/>
</dbReference>
<dbReference type="PANTHER" id="PTHR33317:SF4">
    <property type="entry name" value="POLYNUCLEOTIDYL TRANSFERASE, RIBONUCLEASE H-LIKE SUPERFAMILY PROTEIN"/>
    <property type="match status" value="1"/>
</dbReference>
<dbReference type="SMART" id="SM00732">
    <property type="entry name" value="YqgFc"/>
    <property type="match status" value="1"/>
</dbReference>
<comment type="function">
    <text evidence="5">Could be a nuclease involved in processing of the 5'-end of pre-16S rRNA.</text>
</comment>
<dbReference type="InterPro" id="IPR006641">
    <property type="entry name" value="YqgF/RNaseH-like_dom"/>
</dbReference>
<organism evidence="7 8">
    <name type="scientific">Roseateles aquatilis</name>
    <dbReference type="NCBI Taxonomy" id="431061"/>
    <lineage>
        <taxon>Bacteria</taxon>
        <taxon>Pseudomonadati</taxon>
        <taxon>Pseudomonadota</taxon>
        <taxon>Betaproteobacteria</taxon>
        <taxon>Burkholderiales</taxon>
        <taxon>Sphaerotilaceae</taxon>
        <taxon>Roseateles</taxon>
    </lineage>
</organism>
<dbReference type="Pfam" id="PF03652">
    <property type="entry name" value="RuvX"/>
    <property type="match status" value="1"/>
</dbReference>
<evidence type="ECO:0000256" key="5">
    <source>
        <dbReference type="HAMAP-Rule" id="MF_00651"/>
    </source>
</evidence>